<dbReference type="GO" id="GO:0015293">
    <property type="term" value="F:symporter activity"/>
    <property type="evidence" value="ECO:0007669"/>
    <property type="project" value="UniProtKB-KW"/>
</dbReference>
<accession>A0A8K0NXV4</accession>
<comment type="caution">
    <text evidence="8">The sequence shown here is derived from an EMBL/GenBank/DDBJ whole genome shotgun (WGS) entry which is preliminary data.</text>
</comment>
<dbReference type="GO" id="GO:0006820">
    <property type="term" value="P:monoatomic anion transport"/>
    <property type="evidence" value="ECO:0007669"/>
    <property type="project" value="TreeGrafter"/>
</dbReference>
<comment type="subcellular location">
    <subcellularLocation>
        <location evidence="1">Membrane</location>
        <topology evidence="1">Multi-pass membrane protein</topology>
    </subcellularLocation>
</comment>
<gene>
    <name evidence="8" type="ORF">J437_LFUL005402</name>
</gene>
<dbReference type="EMBL" id="KZ308265">
    <property type="protein sequence ID" value="KAG8226041.1"/>
    <property type="molecule type" value="Genomic_DNA"/>
</dbReference>
<dbReference type="InterPro" id="IPR050382">
    <property type="entry name" value="MFS_Na/Anion_cotransporter"/>
</dbReference>
<keyword evidence="4" id="KW-0769">Symport</keyword>
<evidence type="ECO:0000256" key="2">
    <source>
        <dbReference type="ARBA" id="ARBA00022448"/>
    </source>
</evidence>
<dbReference type="OrthoDB" id="2985014at2759"/>
<evidence type="ECO:0000256" key="3">
    <source>
        <dbReference type="ARBA" id="ARBA00022692"/>
    </source>
</evidence>
<keyword evidence="6 7" id="KW-0472">Membrane</keyword>
<evidence type="ECO:0000313" key="9">
    <source>
        <dbReference type="Proteomes" id="UP000792457"/>
    </source>
</evidence>
<evidence type="ECO:0000256" key="1">
    <source>
        <dbReference type="ARBA" id="ARBA00004141"/>
    </source>
</evidence>
<evidence type="ECO:0008006" key="10">
    <source>
        <dbReference type="Google" id="ProtNLM"/>
    </source>
</evidence>
<dbReference type="FunFam" id="1.20.1250.20:FF:000003">
    <property type="entry name" value="Solute carrier family 17 member 3"/>
    <property type="match status" value="1"/>
</dbReference>
<dbReference type="InterPro" id="IPR011701">
    <property type="entry name" value="MFS"/>
</dbReference>
<reference evidence="8" key="2">
    <citation type="submission" date="2017-10" db="EMBL/GenBank/DDBJ databases">
        <title>Ladona fulva Genome sequencing and assembly.</title>
        <authorList>
            <person name="Murali S."/>
            <person name="Richards S."/>
            <person name="Bandaranaike D."/>
            <person name="Bellair M."/>
            <person name="Blankenburg K."/>
            <person name="Chao H."/>
            <person name="Dinh H."/>
            <person name="Doddapaneni H."/>
            <person name="Dugan-Rocha S."/>
            <person name="Elkadiri S."/>
            <person name="Gnanaolivu R."/>
            <person name="Hernandez B."/>
            <person name="Skinner E."/>
            <person name="Javaid M."/>
            <person name="Lee S."/>
            <person name="Li M."/>
            <person name="Ming W."/>
            <person name="Munidasa M."/>
            <person name="Muniz J."/>
            <person name="Nguyen L."/>
            <person name="Hughes D."/>
            <person name="Osuji N."/>
            <person name="Pu L.-L."/>
            <person name="Puazo M."/>
            <person name="Qu C."/>
            <person name="Quiroz J."/>
            <person name="Raj R."/>
            <person name="Weissenberger G."/>
            <person name="Xin Y."/>
            <person name="Zou X."/>
            <person name="Han Y."/>
            <person name="Worley K."/>
            <person name="Muzny D."/>
            <person name="Gibbs R."/>
        </authorList>
    </citation>
    <scope>NUCLEOTIDE SEQUENCE</scope>
    <source>
        <strain evidence="8">Sampled in the wild</strain>
    </source>
</reference>
<feature type="transmembrane region" description="Helical" evidence="7">
    <location>
        <begin position="71"/>
        <end position="94"/>
    </location>
</feature>
<keyword evidence="5 7" id="KW-1133">Transmembrane helix</keyword>
<sequence>MLRRCRKSKSRVFTEELKKLPIPWRHILTDIHVWTGMIFHMGTGWVVYTMLTELPTYMKKVLHFDIEKLSFLSALPSLLSWITGILSGILSQWLRRKGYLSHLTTYKVFNGLSALGATACMVAITQVGYRPNVIVLLLAITGVCSGIFFGGSYVNHLDLAVNYAGPISGILHTVINLSGMMIAPVIERGSEDKCF</sequence>
<dbReference type="AlphaFoldDB" id="A0A8K0NXV4"/>
<organism evidence="8 9">
    <name type="scientific">Ladona fulva</name>
    <name type="common">Scarce chaser dragonfly</name>
    <name type="synonym">Libellula fulva</name>
    <dbReference type="NCBI Taxonomy" id="123851"/>
    <lineage>
        <taxon>Eukaryota</taxon>
        <taxon>Metazoa</taxon>
        <taxon>Ecdysozoa</taxon>
        <taxon>Arthropoda</taxon>
        <taxon>Hexapoda</taxon>
        <taxon>Insecta</taxon>
        <taxon>Pterygota</taxon>
        <taxon>Palaeoptera</taxon>
        <taxon>Odonata</taxon>
        <taxon>Epiprocta</taxon>
        <taxon>Anisoptera</taxon>
        <taxon>Libelluloidea</taxon>
        <taxon>Libellulidae</taxon>
        <taxon>Ladona</taxon>
    </lineage>
</organism>
<dbReference type="InterPro" id="IPR036259">
    <property type="entry name" value="MFS_trans_sf"/>
</dbReference>
<evidence type="ECO:0000256" key="6">
    <source>
        <dbReference type="ARBA" id="ARBA00023136"/>
    </source>
</evidence>
<keyword evidence="2" id="KW-0813">Transport</keyword>
<proteinExistence type="predicted"/>
<dbReference type="Pfam" id="PF07690">
    <property type="entry name" value="MFS_1"/>
    <property type="match status" value="1"/>
</dbReference>
<feature type="transmembrane region" description="Helical" evidence="7">
    <location>
        <begin position="106"/>
        <end position="127"/>
    </location>
</feature>
<evidence type="ECO:0000313" key="8">
    <source>
        <dbReference type="EMBL" id="KAG8226041.1"/>
    </source>
</evidence>
<reference evidence="8" key="1">
    <citation type="submission" date="2013-04" db="EMBL/GenBank/DDBJ databases">
        <authorList>
            <person name="Qu J."/>
            <person name="Murali S.C."/>
            <person name="Bandaranaike D."/>
            <person name="Bellair M."/>
            <person name="Blankenburg K."/>
            <person name="Chao H."/>
            <person name="Dinh H."/>
            <person name="Doddapaneni H."/>
            <person name="Downs B."/>
            <person name="Dugan-Rocha S."/>
            <person name="Elkadiri S."/>
            <person name="Gnanaolivu R.D."/>
            <person name="Hernandez B."/>
            <person name="Javaid M."/>
            <person name="Jayaseelan J.C."/>
            <person name="Lee S."/>
            <person name="Li M."/>
            <person name="Ming W."/>
            <person name="Munidasa M."/>
            <person name="Muniz J."/>
            <person name="Nguyen L."/>
            <person name="Ongeri F."/>
            <person name="Osuji N."/>
            <person name="Pu L.-L."/>
            <person name="Puazo M."/>
            <person name="Qu C."/>
            <person name="Quiroz J."/>
            <person name="Raj R."/>
            <person name="Weissenberger G."/>
            <person name="Xin Y."/>
            <person name="Zou X."/>
            <person name="Han Y."/>
            <person name="Richards S."/>
            <person name="Worley K."/>
            <person name="Muzny D."/>
            <person name="Gibbs R."/>
        </authorList>
    </citation>
    <scope>NUCLEOTIDE SEQUENCE</scope>
    <source>
        <strain evidence="8">Sampled in the wild</strain>
    </source>
</reference>
<feature type="transmembrane region" description="Helical" evidence="7">
    <location>
        <begin position="27"/>
        <end position="51"/>
    </location>
</feature>
<evidence type="ECO:0000256" key="5">
    <source>
        <dbReference type="ARBA" id="ARBA00022989"/>
    </source>
</evidence>
<dbReference type="Gene3D" id="1.20.1250.20">
    <property type="entry name" value="MFS general substrate transporter like domains"/>
    <property type="match status" value="1"/>
</dbReference>
<evidence type="ECO:0000256" key="4">
    <source>
        <dbReference type="ARBA" id="ARBA00022847"/>
    </source>
</evidence>
<dbReference type="PANTHER" id="PTHR11662:SF399">
    <property type="entry name" value="FI19708P1-RELATED"/>
    <property type="match status" value="1"/>
</dbReference>
<dbReference type="GO" id="GO:0016020">
    <property type="term" value="C:membrane"/>
    <property type="evidence" value="ECO:0007669"/>
    <property type="project" value="UniProtKB-SubCell"/>
</dbReference>
<keyword evidence="3 7" id="KW-0812">Transmembrane</keyword>
<feature type="transmembrane region" description="Helical" evidence="7">
    <location>
        <begin position="133"/>
        <end position="154"/>
    </location>
</feature>
<evidence type="ECO:0000256" key="7">
    <source>
        <dbReference type="SAM" id="Phobius"/>
    </source>
</evidence>
<dbReference type="SUPFAM" id="SSF103473">
    <property type="entry name" value="MFS general substrate transporter"/>
    <property type="match status" value="1"/>
</dbReference>
<dbReference type="Proteomes" id="UP000792457">
    <property type="component" value="Unassembled WGS sequence"/>
</dbReference>
<protein>
    <recommendedName>
        <fullName evidence="10">Inorganic phosphate cotransporter</fullName>
    </recommendedName>
</protein>
<keyword evidence="9" id="KW-1185">Reference proteome</keyword>
<dbReference type="PANTHER" id="PTHR11662">
    <property type="entry name" value="SOLUTE CARRIER FAMILY 17"/>
    <property type="match status" value="1"/>
</dbReference>
<name>A0A8K0NXV4_LADFU</name>